<dbReference type="Proteomes" id="UP000556026">
    <property type="component" value="Unassembled WGS sequence"/>
</dbReference>
<keyword evidence="1" id="KW-0732">Signal</keyword>
<comment type="caution">
    <text evidence="2">The sequence shown here is derived from an EMBL/GenBank/DDBJ whole genome shotgun (WGS) entry which is preliminary data.</text>
</comment>
<dbReference type="EMBL" id="BLXX01000006">
    <property type="protein sequence ID" value="GFO59909.1"/>
    <property type="molecule type" value="Genomic_DNA"/>
</dbReference>
<reference evidence="3" key="1">
    <citation type="submission" date="2020-06" db="EMBL/GenBank/DDBJ databases">
        <title>Draft genomic sequence of Geomonas sp. Red330.</title>
        <authorList>
            <person name="Itoh H."/>
            <person name="Zhenxing X."/>
            <person name="Ushijima N."/>
            <person name="Masuda Y."/>
            <person name="Shiratori Y."/>
            <person name="Senoo K."/>
        </authorList>
    </citation>
    <scope>NUCLEOTIDE SEQUENCE [LARGE SCALE GENOMIC DNA]</scope>
    <source>
        <strain evidence="3">Red330</strain>
    </source>
</reference>
<keyword evidence="3" id="KW-1185">Reference proteome</keyword>
<organism evidence="2 3">
    <name type="scientific">Geomonas silvestris</name>
    <dbReference type="NCBI Taxonomy" id="2740184"/>
    <lineage>
        <taxon>Bacteria</taxon>
        <taxon>Pseudomonadati</taxon>
        <taxon>Thermodesulfobacteriota</taxon>
        <taxon>Desulfuromonadia</taxon>
        <taxon>Geobacterales</taxon>
        <taxon>Geobacteraceae</taxon>
        <taxon>Geomonas</taxon>
    </lineage>
</organism>
<proteinExistence type="predicted"/>
<protein>
    <submittedName>
        <fullName evidence="2">Uncharacterized protein</fullName>
    </submittedName>
</protein>
<sequence>MNHRTLFVAIALATSLVGSLAGAQEGAVASLPPSLSALPAVEAPADAALAALTRENALLQEKLKALESCSISSGALAAKNGKRLKEVAADIRAQRQGLTDFEGYVKWMSANIAAYSKYISAGSVAAGFAKVLPIPYAGQASVFTKFVSNAALSLSAASVSINKYLAISQQFVARVDALDLAKESSSREVSELVRFADHDLLKGMVEVQEKLASTSELSASSLSFLESLNHYIGSTDEYWAKTKSLLKNDDKKEKSFLAESTTALRNRAAGFNAKFRLFDETVKKDAPLIKSLVAYDELIHELDPKFAKAK</sequence>
<evidence type="ECO:0000313" key="3">
    <source>
        <dbReference type="Proteomes" id="UP000556026"/>
    </source>
</evidence>
<evidence type="ECO:0000313" key="2">
    <source>
        <dbReference type="EMBL" id="GFO59909.1"/>
    </source>
</evidence>
<dbReference type="RefSeq" id="WP_246399414.1">
    <property type="nucleotide sequence ID" value="NZ_BLXX01000006.1"/>
</dbReference>
<feature type="signal peptide" evidence="1">
    <location>
        <begin position="1"/>
        <end position="23"/>
    </location>
</feature>
<feature type="chain" id="PRO_5027920880" evidence="1">
    <location>
        <begin position="24"/>
        <end position="310"/>
    </location>
</feature>
<name>A0A6V8MJP3_9BACT</name>
<accession>A0A6V8MJP3</accession>
<evidence type="ECO:0000256" key="1">
    <source>
        <dbReference type="SAM" id="SignalP"/>
    </source>
</evidence>
<dbReference type="AlphaFoldDB" id="A0A6V8MJP3"/>
<gene>
    <name evidence="2" type="ORF">GMST_22340</name>
</gene>